<evidence type="ECO:0000256" key="3">
    <source>
        <dbReference type="ARBA" id="ARBA00022475"/>
    </source>
</evidence>
<evidence type="ECO:0000256" key="9">
    <source>
        <dbReference type="ARBA" id="ARBA00023288"/>
    </source>
</evidence>
<evidence type="ECO:0000256" key="5">
    <source>
        <dbReference type="ARBA" id="ARBA00023024"/>
    </source>
</evidence>
<comment type="catalytic activity">
    <reaction evidence="13">
        <text>[(1-&gt;4)-N-acetyl-beta-D-glucosaminyl](n) + n H2O = chitosan + n acetate</text>
        <dbReference type="Rhea" id="RHEA:10464"/>
        <dbReference type="Rhea" id="RHEA-COMP:9593"/>
        <dbReference type="Rhea" id="RHEA-COMP:9597"/>
        <dbReference type="ChEBI" id="CHEBI:15377"/>
        <dbReference type="ChEBI" id="CHEBI:17029"/>
        <dbReference type="ChEBI" id="CHEBI:30089"/>
        <dbReference type="ChEBI" id="CHEBI:57704"/>
        <dbReference type="EC" id="3.5.1.41"/>
    </reaction>
    <physiologicalReaction direction="left-to-right" evidence="13">
        <dbReference type="Rhea" id="RHEA:10465"/>
    </physiologicalReaction>
</comment>
<dbReference type="InterPro" id="IPR011330">
    <property type="entry name" value="Glyco_hydro/deAcase_b/a-brl"/>
</dbReference>
<keyword evidence="9" id="KW-0449">Lipoprotein</keyword>
<keyword evidence="11" id="KW-0624">Polysaccharide degradation</keyword>
<proteinExistence type="predicted"/>
<keyword evidence="6" id="KW-0472">Membrane</keyword>
<evidence type="ECO:0000256" key="14">
    <source>
        <dbReference type="SAM" id="MobiDB-lite"/>
    </source>
</evidence>
<evidence type="ECO:0000256" key="1">
    <source>
        <dbReference type="ARBA" id="ARBA00001941"/>
    </source>
</evidence>
<evidence type="ECO:0000256" key="2">
    <source>
        <dbReference type="ARBA" id="ARBA00004609"/>
    </source>
</evidence>
<keyword evidence="10" id="KW-0961">Cell wall biogenesis/degradation</keyword>
<keyword evidence="15" id="KW-0732">Signal</keyword>
<gene>
    <name evidence="17" type="ORF">EIP91_000660</name>
</gene>
<name>A0A4R0RFB1_9APHY</name>
<dbReference type="EMBL" id="RWJN01000114">
    <property type="protein sequence ID" value="TCD66980.1"/>
    <property type="molecule type" value="Genomic_DNA"/>
</dbReference>
<dbReference type="GO" id="GO:0006032">
    <property type="term" value="P:chitin catabolic process"/>
    <property type="evidence" value="ECO:0007669"/>
    <property type="project" value="UniProtKB-KW"/>
</dbReference>
<evidence type="ECO:0000256" key="8">
    <source>
        <dbReference type="ARBA" id="ARBA00023285"/>
    </source>
</evidence>
<dbReference type="PROSITE" id="PS51677">
    <property type="entry name" value="NODB"/>
    <property type="match status" value="1"/>
</dbReference>
<comment type="subcellular location">
    <subcellularLocation>
        <location evidence="2">Cell membrane</location>
        <topology evidence="2">Lipid-anchor</topology>
        <topology evidence="2">GPI-anchor</topology>
    </subcellularLocation>
</comment>
<feature type="domain" description="NodB homology" evidence="16">
    <location>
        <begin position="151"/>
        <end position="338"/>
    </location>
</feature>
<dbReference type="GO" id="GO:0004099">
    <property type="term" value="F:chitin deacetylase activity"/>
    <property type="evidence" value="ECO:0007669"/>
    <property type="project" value="UniProtKB-EC"/>
</dbReference>
<feature type="signal peptide" evidence="15">
    <location>
        <begin position="1"/>
        <end position="22"/>
    </location>
</feature>
<dbReference type="STRING" id="92696.A0A4R0RFB1"/>
<dbReference type="EC" id="3.5.1.41" evidence="12"/>
<evidence type="ECO:0000256" key="11">
    <source>
        <dbReference type="ARBA" id="ARBA00023326"/>
    </source>
</evidence>
<dbReference type="Proteomes" id="UP000292702">
    <property type="component" value="Unassembled WGS sequence"/>
</dbReference>
<evidence type="ECO:0000313" key="18">
    <source>
        <dbReference type="Proteomes" id="UP000292702"/>
    </source>
</evidence>
<dbReference type="AlphaFoldDB" id="A0A4R0RFB1"/>
<keyword evidence="4" id="KW-0325">Glycoprotein</keyword>
<evidence type="ECO:0000313" key="17">
    <source>
        <dbReference type="EMBL" id="TCD66980.1"/>
    </source>
</evidence>
<dbReference type="InterPro" id="IPR050248">
    <property type="entry name" value="Polysacc_deacetylase_ArnD"/>
</dbReference>
<dbReference type="InterPro" id="IPR002509">
    <property type="entry name" value="NODB_dom"/>
</dbReference>
<feature type="compositionally biased region" description="Low complexity" evidence="14">
    <location>
        <begin position="373"/>
        <end position="399"/>
    </location>
</feature>
<reference evidence="17 18" key="1">
    <citation type="submission" date="2018-11" db="EMBL/GenBank/DDBJ databases">
        <title>Genome assembly of Steccherinum ochraceum LE-BIN_3174, the white-rot fungus of the Steccherinaceae family (The Residual Polyporoid clade, Polyporales, Basidiomycota).</title>
        <authorList>
            <person name="Fedorova T.V."/>
            <person name="Glazunova O.A."/>
            <person name="Landesman E.O."/>
            <person name="Moiseenko K.V."/>
            <person name="Psurtseva N.V."/>
            <person name="Savinova O.S."/>
            <person name="Shakhova N.V."/>
            <person name="Tyazhelova T.V."/>
            <person name="Vasina D.V."/>
        </authorList>
    </citation>
    <scope>NUCLEOTIDE SEQUENCE [LARGE SCALE GENOMIC DNA]</scope>
    <source>
        <strain evidence="17 18">LE-BIN_3174</strain>
    </source>
</reference>
<dbReference type="SUPFAM" id="SSF88713">
    <property type="entry name" value="Glycoside hydrolase/deacetylase"/>
    <property type="match status" value="1"/>
</dbReference>
<evidence type="ECO:0000256" key="7">
    <source>
        <dbReference type="ARBA" id="ARBA00023277"/>
    </source>
</evidence>
<dbReference type="OrthoDB" id="407355at2759"/>
<dbReference type="GO" id="GO:0098552">
    <property type="term" value="C:side of membrane"/>
    <property type="evidence" value="ECO:0007669"/>
    <property type="project" value="UniProtKB-KW"/>
</dbReference>
<dbReference type="PANTHER" id="PTHR10587">
    <property type="entry name" value="GLYCOSYL TRANSFERASE-RELATED"/>
    <property type="match status" value="1"/>
</dbReference>
<dbReference type="PANTHER" id="PTHR10587:SF135">
    <property type="entry name" value="CHITIN DEACETYLASE 3"/>
    <property type="match status" value="1"/>
</dbReference>
<evidence type="ECO:0000256" key="10">
    <source>
        <dbReference type="ARBA" id="ARBA00023316"/>
    </source>
</evidence>
<accession>A0A4R0RFB1</accession>
<dbReference type="GO" id="GO:0000272">
    <property type="term" value="P:polysaccharide catabolic process"/>
    <property type="evidence" value="ECO:0007669"/>
    <property type="project" value="UniProtKB-KW"/>
</dbReference>
<evidence type="ECO:0000259" key="16">
    <source>
        <dbReference type="PROSITE" id="PS51677"/>
    </source>
</evidence>
<organism evidence="17 18">
    <name type="scientific">Steccherinum ochraceum</name>
    <dbReference type="NCBI Taxonomy" id="92696"/>
    <lineage>
        <taxon>Eukaryota</taxon>
        <taxon>Fungi</taxon>
        <taxon>Dikarya</taxon>
        <taxon>Basidiomycota</taxon>
        <taxon>Agaricomycotina</taxon>
        <taxon>Agaricomycetes</taxon>
        <taxon>Polyporales</taxon>
        <taxon>Steccherinaceae</taxon>
        <taxon>Steccherinum</taxon>
    </lineage>
</organism>
<keyword evidence="7" id="KW-0119">Carbohydrate metabolism</keyword>
<protein>
    <recommendedName>
        <fullName evidence="12">chitin deacetylase</fullName>
        <ecNumber evidence="12">3.5.1.41</ecNumber>
    </recommendedName>
</protein>
<evidence type="ECO:0000256" key="6">
    <source>
        <dbReference type="ARBA" id="ARBA00023136"/>
    </source>
</evidence>
<comment type="caution">
    <text evidence="17">The sequence shown here is derived from an EMBL/GenBank/DDBJ whole genome shotgun (WGS) entry which is preliminary data.</text>
</comment>
<dbReference type="GO" id="GO:0071555">
    <property type="term" value="P:cell wall organization"/>
    <property type="evidence" value="ECO:0007669"/>
    <property type="project" value="UniProtKB-KW"/>
</dbReference>
<evidence type="ECO:0000256" key="4">
    <source>
        <dbReference type="ARBA" id="ARBA00022622"/>
    </source>
</evidence>
<dbReference type="Gene3D" id="3.20.20.370">
    <property type="entry name" value="Glycoside hydrolase/deacetylase"/>
    <property type="match status" value="1"/>
</dbReference>
<keyword evidence="5" id="KW-0146">Chitin degradation</keyword>
<keyword evidence="8" id="KW-0170">Cobalt</keyword>
<feature type="chain" id="PRO_5021006121" description="chitin deacetylase" evidence="15">
    <location>
        <begin position="23"/>
        <end position="448"/>
    </location>
</feature>
<sequence>MFASASLSLLLSAAWGFSLVSAAVVPHDIHDHAPTRTSLPSRWYHEDDHPAHKLFKRGQPGDGVTYASVGSPEWSAPYPQSTPNPSALPQVWVDALNAAVAAGTIPNIPPSTLNNGNPVYPNGLDALSDQVCSSYSKCNKDPNVVWNAPDGVFGIGFDDGPQPASDALYTFLQQNNERATHFFIGVNIIGNPNQFNTAFQTLGDDIAVHTWTHPYMTTLSNLDVLGQLGWTVQLIHNSTGGRLPRYWRPPYGDSDKRVAAIAKEVFGMTTIVWNQDTEDWSIPSGGTTNQAVQAQMTKWFTGPKSPGLIILEHELYNQTVQAFINAYPLVKANGWKTASVATIASSDGATYQNAKDSTSSVTSVVGILPSAASANSSTSSTAASNPSSSPASSGSSATSTPPPSTPSGEAGAGTALQQTNGATSPLGVPSSMLIAGSLALLSTAVALW</sequence>
<keyword evidence="18" id="KW-1185">Reference proteome</keyword>
<feature type="region of interest" description="Disordered" evidence="14">
    <location>
        <begin position="373"/>
        <end position="423"/>
    </location>
</feature>
<keyword evidence="4" id="KW-0336">GPI-anchor</keyword>
<comment type="cofactor">
    <cofactor evidence="1">
        <name>Co(2+)</name>
        <dbReference type="ChEBI" id="CHEBI:48828"/>
    </cofactor>
</comment>
<dbReference type="Pfam" id="PF01522">
    <property type="entry name" value="Polysacc_deac_1"/>
    <property type="match status" value="1"/>
</dbReference>
<dbReference type="GO" id="GO:0009272">
    <property type="term" value="P:fungal-type cell wall biogenesis"/>
    <property type="evidence" value="ECO:0007669"/>
    <property type="project" value="UniProtKB-ARBA"/>
</dbReference>
<evidence type="ECO:0000256" key="15">
    <source>
        <dbReference type="SAM" id="SignalP"/>
    </source>
</evidence>
<evidence type="ECO:0000256" key="12">
    <source>
        <dbReference type="ARBA" id="ARBA00024056"/>
    </source>
</evidence>
<keyword evidence="3" id="KW-1003">Cell membrane</keyword>
<dbReference type="GO" id="GO:0005886">
    <property type="term" value="C:plasma membrane"/>
    <property type="evidence" value="ECO:0007669"/>
    <property type="project" value="UniProtKB-SubCell"/>
</dbReference>
<evidence type="ECO:0000256" key="13">
    <source>
        <dbReference type="ARBA" id="ARBA00048494"/>
    </source>
</evidence>